<feature type="coiled-coil region" evidence="1">
    <location>
        <begin position="1138"/>
        <end position="1221"/>
    </location>
</feature>
<evidence type="ECO:0000256" key="1">
    <source>
        <dbReference type="SAM" id="Coils"/>
    </source>
</evidence>
<comment type="caution">
    <text evidence="4">The sequence shown here is derived from an EMBL/GenBank/DDBJ whole genome shotgun (WGS) entry which is preliminary data.</text>
</comment>
<sequence length="1229" mass="133266">MSWKFFIGFVASFFLVIPIVHAQEIFTKDLRYGSKGDAVIELQEFLTDEELYAGPISGKLYSLTRTAIRKFQKREKIKQTGVWNKKTRERANKIIAARLVEDEEDDEVASDMPWSAATSTTRTSRPHVAPAPASLKQEITDWWKSLFAPRPIETPIAPIKTIEQPMLDTPPTTTPIPGRSTTTGTPFVVTPTSTSPFVSVPDTQPIVVSPSSTSPTPAITVSDITVSAITTSGATITWRTNEVLKGLDQAVVFWITPDKKYSVSPDSSGTSFSMVLRLPTGEPLKSDTNYTFVVRYPDQGVWKETYPDFFHTLAPAFTGDTTPPRISDYTVAKAIGQSPVFDWITNKLTTGVLVVGDGTYTTALNLSHLVTLGTFAVGSYPYVIRATDQNGSVIGRRGTLEITCGDGLCNWNETTASCSIDCSATGMATSTVTSTIYGAAAPTGFWHRVARLLYNVVTIPVRIIVKMQSSLARATATSTATSTPSGCTTDAACGTLVWAGATFCGSTGDPETKVMQYASGDVCQAGVCEVINSRPNVFEDCAGSGKVCGFNQLGGGTFKCVTPPGVDCRLDAAITTACKCNTVSYENYGYCCSPFPGAAPTPYHSPFACPPPPVTISPTTPATSTSTLAPTSCGSITSGGGIKAGIYLIHGYNSTIYGRTDCLADSEQQIQWVTCVEALSGTMFYPQRDNFSYSYTVKNPSGITIDSGNWTPSWITSMSSCPSNNGSGNDSTAAYNISNLQPGTAYTFTVSGTNAGGSFGSTAVFITKSTTAISTPATPSTASSPTSTPSSSTSTPISWPVSVYTPAPVTTQTPTPVTVPATTTPLWVPTSSSTIPLSFVPPAFVVTTTPVQGPPQPLTRTQARELERQKSVLVRELKTMERFYLSSGDKTTRAGIVAVRKKMQAFKAADTAGYEGMRTLEEDIADFRSNYEEAVYREEQFAAMKKQVEAFQKFIGNIEARIKQVERQKIAIDTALKETIREAKDIVKRAKKAATFEEAEDYQDQIIAVGVRLNVFVARMEQLARIPDVVRIMEKQIAEADRLVKTASSLAKRLDIGLDEAVQEIKTMVADIRGVLAAVKKNAVETDDLLGYIQENVSSKLDEVRDAVDELRALDNIRQFVNVKNADVKRYEKQISKREKSDESVDEARALLTSLKEELKALKPLVNRRFTEETIDEALTLVRSIAEMSEQLEEELRLIPADALEQQLQKLFKNNNGALGQFEFTSTAR</sequence>
<dbReference type="AlphaFoldDB" id="A0A1F7VD30"/>
<dbReference type="InterPro" id="IPR003961">
    <property type="entry name" value="FN3_dom"/>
</dbReference>
<dbReference type="InterPro" id="IPR036366">
    <property type="entry name" value="PGBDSf"/>
</dbReference>
<feature type="region of interest" description="Disordered" evidence="2">
    <location>
        <begin position="774"/>
        <end position="797"/>
    </location>
</feature>
<evidence type="ECO:0000259" key="3">
    <source>
        <dbReference type="SMART" id="SM00060"/>
    </source>
</evidence>
<name>A0A1F7VD30_9BACT</name>
<gene>
    <name evidence="4" type="ORF">A3H75_03370</name>
</gene>
<dbReference type="Gene3D" id="1.10.101.10">
    <property type="entry name" value="PGBD-like superfamily/PGBD"/>
    <property type="match status" value="1"/>
</dbReference>
<evidence type="ECO:0000256" key="2">
    <source>
        <dbReference type="SAM" id="MobiDB-lite"/>
    </source>
</evidence>
<evidence type="ECO:0000313" key="4">
    <source>
        <dbReference type="EMBL" id="OGL88355.1"/>
    </source>
</evidence>
<dbReference type="Pfam" id="PF01471">
    <property type="entry name" value="PG_binding_1"/>
    <property type="match status" value="1"/>
</dbReference>
<accession>A0A1F7VD30</accession>
<dbReference type="InterPro" id="IPR002477">
    <property type="entry name" value="Peptidoglycan-bd-like"/>
</dbReference>
<dbReference type="InterPro" id="IPR013783">
    <property type="entry name" value="Ig-like_fold"/>
</dbReference>
<organism evidence="4 5">
    <name type="scientific">Candidatus Uhrbacteria bacterium RIFCSPLOWO2_02_FULL_51_9</name>
    <dbReference type="NCBI Taxonomy" id="1802410"/>
    <lineage>
        <taxon>Bacteria</taxon>
        <taxon>Candidatus Uhriibacteriota</taxon>
    </lineage>
</organism>
<dbReference type="EMBL" id="MGES01000051">
    <property type="protein sequence ID" value="OGL88355.1"/>
    <property type="molecule type" value="Genomic_DNA"/>
</dbReference>
<dbReference type="SUPFAM" id="SSF49265">
    <property type="entry name" value="Fibronectin type III"/>
    <property type="match status" value="1"/>
</dbReference>
<keyword evidence="1" id="KW-0175">Coiled coil</keyword>
<dbReference type="Gene3D" id="2.60.40.10">
    <property type="entry name" value="Immunoglobulins"/>
    <property type="match status" value="1"/>
</dbReference>
<protein>
    <recommendedName>
        <fullName evidence="3">Fibronectin type-III domain-containing protein</fullName>
    </recommendedName>
</protein>
<evidence type="ECO:0000313" key="5">
    <source>
        <dbReference type="Proteomes" id="UP000176678"/>
    </source>
</evidence>
<dbReference type="Proteomes" id="UP000176678">
    <property type="component" value="Unassembled WGS sequence"/>
</dbReference>
<dbReference type="InterPro" id="IPR036365">
    <property type="entry name" value="PGBD-like_sf"/>
</dbReference>
<dbReference type="CDD" id="cd00063">
    <property type="entry name" value="FN3"/>
    <property type="match status" value="1"/>
</dbReference>
<proteinExistence type="predicted"/>
<dbReference type="SUPFAM" id="SSF47090">
    <property type="entry name" value="PGBD-like"/>
    <property type="match status" value="1"/>
</dbReference>
<dbReference type="SMART" id="SM00060">
    <property type="entry name" value="FN3"/>
    <property type="match status" value="2"/>
</dbReference>
<feature type="domain" description="Fibronectin type-III" evidence="3">
    <location>
        <begin position="610"/>
        <end position="758"/>
    </location>
</feature>
<reference evidence="4 5" key="1">
    <citation type="journal article" date="2016" name="Nat. Commun.">
        <title>Thousands of microbial genomes shed light on interconnected biogeochemical processes in an aquifer system.</title>
        <authorList>
            <person name="Anantharaman K."/>
            <person name="Brown C.T."/>
            <person name="Hug L.A."/>
            <person name="Sharon I."/>
            <person name="Castelle C.J."/>
            <person name="Probst A.J."/>
            <person name="Thomas B.C."/>
            <person name="Singh A."/>
            <person name="Wilkins M.J."/>
            <person name="Karaoz U."/>
            <person name="Brodie E.L."/>
            <person name="Williams K.H."/>
            <person name="Hubbard S.S."/>
            <person name="Banfield J.F."/>
        </authorList>
    </citation>
    <scope>NUCLEOTIDE SEQUENCE [LARGE SCALE GENOMIC DNA]</scope>
</reference>
<feature type="domain" description="Fibronectin type-III" evidence="3">
    <location>
        <begin position="215"/>
        <end position="302"/>
    </location>
</feature>
<dbReference type="InterPro" id="IPR036116">
    <property type="entry name" value="FN3_sf"/>
</dbReference>
<dbReference type="STRING" id="1802410.A3H75_03370"/>